<evidence type="ECO:0000259" key="1">
    <source>
        <dbReference type="Pfam" id="PF14529"/>
    </source>
</evidence>
<accession>A0A8X6TG42</accession>
<dbReference type="PANTHER" id="PTHR33273:SF2">
    <property type="entry name" value="ENDONUCLEASE_EXONUCLEASE_PHOSPHATASE DOMAIN-CONTAINING PROTEIN"/>
    <property type="match status" value="1"/>
</dbReference>
<dbReference type="PANTHER" id="PTHR33273">
    <property type="entry name" value="DOMAIN-CONTAINING PROTEIN, PUTATIVE-RELATED"/>
    <property type="match status" value="1"/>
</dbReference>
<evidence type="ECO:0000313" key="3">
    <source>
        <dbReference type="Proteomes" id="UP000887013"/>
    </source>
</evidence>
<keyword evidence="3" id="KW-1185">Reference proteome</keyword>
<evidence type="ECO:0000313" key="2">
    <source>
        <dbReference type="EMBL" id="GFT05842.1"/>
    </source>
</evidence>
<dbReference type="OrthoDB" id="410155at2759"/>
<name>A0A8X6TG42_NEPPI</name>
<protein>
    <recommendedName>
        <fullName evidence="1">Endonuclease/exonuclease/phosphatase domain-containing protein</fullName>
    </recommendedName>
</protein>
<dbReference type="Pfam" id="PF14529">
    <property type="entry name" value="Exo_endo_phos_2"/>
    <property type="match status" value="1"/>
</dbReference>
<proteinExistence type="predicted"/>
<gene>
    <name evidence="2" type="ORF">NPIL_320771</name>
</gene>
<dbReference type="InterPro" id="IPR036691">
    <property type="entry name" value="Endo/exonu/phosph_ase_sf"/>
</dbReference>
<sequence>MCRLELATLFRIRGKCIIAGDLNTKHLTWNPSTNNRKGTILYQFLQNRGYSLHAPNQPTKYHYSGTKSTIDICISRSLNSITAETIQAVSSDRYKFHFQVQLLGFNSPPFNSIEFTIWNKFQEQLALITPGSSNSFSISLGIRFQ</sequence>
<dbReference type="Gene3D" id="3.60.10.10">
    <property type="entry name" value="Endonuclease/exonuclease/phosphatase"/>
    <property type="match status" value="1"/>
</dbReference>
<feature type="domain" description="Endonuclease/exonuclease/phosphatase" evidence="1">
    <location>
        <begin position="6"/>
        <end position="92"/>
    </location>
</feature>
<dbReference type="GO" id="GO:0003824">
    <property type="term" value="F:catalytic activity"/>
    <property type="evidence" value="ECO:0007669"/>
    <property type="project" value="InterPro"/>
</dbReference>
<reference evidence="2" key="1">
    <citation type="submission" date="2020-08" db="EMBL/GenBank/DDBJ databases">
        <title>Multicomponent nature underlies the extraordinary mechanical properties of spider dragline silk.</title>
        <authorList>
            <person name="Kono N."/>
            <person name="Nakamura H."/>
            <person name="Mori M."/>
            <person name="Yoshida Y."/>
            <person name="Ohtoshi R."/>
            <person name="Malay A.D."/>
            <person name="Moran D.A.P."/>
            <person name="Tomita M."/>
            <person name="Numata K."/>
            <person name="Arakawa K."/>
        </authorList>
    </citation>
    <scope>NUCLEOTIDE SEQUENCE</scope>
</reference>
<dbReference type="AlphaFoldDB" id="A0A8X6TG42"/>
<organism evidence="2 3">
    <name type="scientific">Nephila pilipes</name>
    <name type="common">Giant wood spider</name>
    <name type="synonym">Nephila maculata</name>
    <dbReference type="NCBI Taxonomy" id="299642"/>
    <lineage>
        <taxon>Eukaryota</taxon>
        <taxon>Metazoa</taxon>
        <taxon>Ecdysozoa</taxon>
        <taxon>Arthropoda</taxon>
        <taxon>Chelicerata</taxon>
        <taxon>Arachnida</taxon>
        <taxon>Araneae</taxon>
        <taxon>Araneomorphae</taxon>
        <taxon>Entelegynae</taxon>
        <taxon>Araneoidea</taxon>
        <taxon>Nephilidae</taxon>
        <taxon>Nephila</taxon>
    </lineage>
</organism>
<dbReference type="EMBL" id="BMAW01056432">
    <property type="protein sequence ID" value="GFT05842.1"/>
    <property type="molecule type" value="Genomic_DNA"/>
</dbReference>
<comment type="caution">
    <text evidence="2">The sequence shown here is derived from an EMBL/GenBank/DDBJ whole genome shotgun (WGS) entry which is preliminary data.</text>
</comment>
<dbReference type="SUPFAM" id="SSF56219">
    <property type="entry name" value="DNase I-like"/>
    <property type="match status" value="1"/>
</dbReference>
<dbReference type="InterPro" id="IPR005135">
    <property type="entry name" value="Endo/exonuclease/phosphatase"/>
</dbReference>
<dbReference type="Proteomes" id="UP000887013">
    <property type="component" value="Unassembled WGS sequence"/>
</dbReference>